<dbReference type="SUPFAM" id="SSF51126">
    <property type="entry name" value="Pectin lyase-like"/>
    <property type="match status" value="1"/>
</dbReference>
<proteinExistence type="predicted"/>
<feature type="domain" description="Filamentous haemagglutinin FhaB/tRNA nuclease CdiA-like TPS" evidence="2">
    <location>
        <begin position="40"/>
        <end position="160"/>
    </location>
</feature>
<feature type="signal peptide" evidence="1">
    <location>
        <begin position="1"/>
        <end position="20"/>
    </location>
</feature>
<dbReference type="NCBIfam" id="TIGR01901">
    <property type="entry name" value="adhes_NPXG"/>
    <property type="match status" value="1"/>
</dbReference>
<accession>A0A6L3NM26</accession>
<comment type="caution">
    <text evidence="3">The sequence shown here is derived from an EMBL/GenBank/DDBJ whole genome shotgun (WGS) entry which is preliminary data.</text>
</comment>
<gene>
    <name evidence="3" type="ORF">F7R13_03410</name>
</gene>
<reference evidence="3 4" key="1">
    <citation type="submission" date="2019-09" db="EMBL/GenBank/DDBJ databases">
        <title>Draft genome sequences of 48 bacterial type strains from the CCUG.</title>
        <authorList>
            <person name="Tunovic T."/>
            <person name="Pineiro-Iglesias B."/>
            <person name="Unosson C."/>
            <person name="Inganas E."/>
            <person name="Ohlen M."/>
            <person name="Cardew S."/>
            <person name="Jensie-Markopoulos S."/>
            <person name="Salva-Serra F."/>
            <person name="Jaen-Luchoro D."/>
            <person name="Karlsson R."/>
            <person name="Svensson-Stadler L."/>
            <person name="Chun J."/>
            <person name="Moore E."/>
        </authorList>
    </citation>
    <scope>NUCLEOTIDE SEQUENCE [LARGE SCALE GENOMIC DNA]</scope>
    <source>
        <strain evidence="3 4">CCUG 65687</strain>
    </source>
</reference>
<dbReference type="InterPro" id="IPR011050">
    <property type="entry name" value="Pectin_lyase_fold/virulence"/>
</dbReference>
<evidence type="ECO:0000313" key="4">
    <source>
        <dbReference type="Proteomes" id="UP000473571"/>
    </source>
</evidence>
<organism evidence="3 4">
    <name type="scientific">Burkholderia territorii</name>
    <dbReference type="NCBI Taxonomy" id="1503055"/>
    <lineage>
        <taxon>Bacteria</taxon>
        <taxon>Pseudomonadati</taxon>
        <taxon>Pseudomonadota</taxon>
        <taxon>Betaproteobacteria</taxon>
        <taxon>Burkholderiales</taxon>
        <taxon>Burkholderiaceae</taxon>
        <taxon>Burkholderia</taxon>
        <taxon>Burkholderia cepacia complex</taxon>
    </lineage>
</organism>
<evidence type="ECO:0000313" key="3">
    <source>
        <dbReference type="EMBL" id="KAB0685738.1"/>
    </source>
</evidence>
<evidence type="ECO:0000256" key="1">
    <source>
        <dbReference type="SAM" id="SignalP"/>
    </source>
</evidence>
<dbReference type="Proteomes" id="UP000473571">
    <property type="component" value="Unassembled WGS sequence"/>
</dbReference>
<sequence>MTVVMYFSPAVLLMDQTAHAAPIVDPRAPISFQPSVTQTSTGVPAINIPGANANGISVGQYQSFDIDSRGLVLNNSTVAGTPLLGGTLGANPNLNGRPATTIINQVTSNSIATLNGPLEVFGSPAAVIVAAPGGIAVNGMALTNVPGLTLTTGTPQFLTGVGGTSTDFAHAGAVAYDVRSGNISINGPAGVNGPGAGIEGTVGNIDLIGQSVTLAAPLRADQRVNVVTGNQLVTPTASDPAGTTYGTAANGATNTASAIGKAIAIDANQYGSVTSGTVYIVSTAAGMGVNTQGPLSATAGNVVVNANGDVSVGQTFANQNVNLTSAGNTTIGGTGLANQNYTVNANGDINAPGSVSAGQNVTMTAGGNLNAASVAANGAANLTAGQSMTIGSLTAHDIALQTTNGDLTVGGLSAPGTVSARAGRDLTVNGAVQGGSTVALTGARNATVNGQVSGVGDTTIAAQTGSASVSGSVTSGNNLSVTSDGNTNIQGTATSVGDTTLAANGGSLTTTGSVAALGALTATGQQGVSLGGMVFSGRNASISASTGSVAVAGAVSTPGALNINAGEDATIAGTVQSGQSTTIAAARDANLNGGLSVNNTGNASVTAGRDISGTGAISVANDTTLAAGNNVSISSPIQTGSNLSVTAGQNLSVGSTTAVGNSTLTATNGSATLTDNALSGGTTTIKAGTDVNTQRSVESLGDLSVNAKFGSFTASSHVSTAGSANFNAGQAITLNGPTTVSKNASLTAANITTQNVAVGGNLTATASDNLDTSAGQLTQPFSATAPALSVGGNATLSGANVTTANAVVGGTTQITGTQSLTTGGTAAFKGDATLAGGKVSNVGTQMSAGNLNVTGGSVSNTGSLSSLQTATVNAADVTNSGTVYGPTVNVMASNSVTNSGALMATNALNLSTTTLSNRGGTIFAGDVQNPAAATGDINITVNGGTGAFDGTSGSILAHRNVTFSAPNLSFDPLATSSGTMLAGQTLTLNTLSFANTGTWNLGTTNVAGQTMVINSANISNTGSIVSAGDIALNGTTTNAGSINGHNVSTSGSFTNQKGATLHANVDAHLDGAVVNLGTVEAANDLHLTGASYDNSNGTTQAGHDITANLSGALTNVVGTFTAGNDMTIQAASVNNNAVSPNAGSAGNSTTTIVSDPALLSTILLGSETVFTVRDYGGSGGVQTVESWPGAQGPLTDLNPNFTNGTITLLPAQDFQSDPQGAYSYYPDSGNIYVVDNAAAHQGSGLTQGTPIVLNLPTISLTVSGSQAVTNPSLMAAGHDLNLTANTLSNESSTITAGHDINLNVQSLDNGPAPSTTLGKSVEQVNQQELNTLISQLQKLGAITIPGSGLLYHTSDGYALAPDNIFTVNSSVVAPSRVSTVTQAPPSPGTIAAGNNVTVSGGNLINGGTIAGQTDVTINAASFTNQGRSTSSLVTNAGCAAGVSDADCNHGFSTFNPNPYTSQVFTPGTPSYATVSAGRNLVIASNTTSNSLGQLVAGQDVTIGGAGTTSGNATQSSSVTNTSGTIQSGRDITIVTNALTNAIADPVKAHENYGAQSTYGCSMTGATPDCEAMVDNQSGPPSIINAGRNLGVTAGSMLNTGSVVTAGQAATINLLSTNALTNQDQVLNAYWHSHSNEVINGSYVWHDNYGCTDLASCQQIWGSAWTGTNEPLSPPSPVGTIYGLIQAPTLTVQSQGNVVNSGNIIGNTIAMSGLHLVNGYTGNVYTPPGVAPTQVVALAPLGIPAQAATAQGVAGQAATAAAQASNVNGRATGPIQSGIQGAKVGTPGAPSGASVQTIAGSPSSVAYLINNPAAQVVGGIGPSYLISQLPSNLQPGSVPFYYDPFDENQALQTAALQRLGKASFIDGLSYDNKYQTTVVDQEKFALYANAIDYAKAHDLKVGVALSDEQLAKLDKPMLWYVEQAVPQPGCTATGGAVCPTVDALMPQVYLPQGYAAMSTDGVISGHDVTLAFHDASRPDDITNTGSITATGTLSTPGARITNLERSIDIGSYYADAGDDGYTRTTGTVLQQGGFISAANFANNAAMIDNIGGQIQKLGADGSIDQAGTAAELAQLKSQLGGNFQQSTVSNHLNSEYQSDGHNGGVAMVFQAAMAVAFSYVLGPIGGALATSIMQQEIANGGVSLAALGKAVGTAYLTQFADSALNLNGFNNLGNGAVAADTTVTLTNLGNTAATIAERAVVNGAITTAINGGSYGTAMLTSAVNDVAAVANNAIGLSSTNSDSLLAKDTLGFVLAHAVVGCASGAALGQGCGGGAIGAATSAVLGSILVDQAGGVQNLRPDQIAAIVTATTLLGGLAANAAGQNGVAGANAATSEAINNATNPEDIAHGKDLIPLEGGLGNGVGGLNGGGAGGSMTTSEAAAAFEKGVVESVEGTFARIENLGQAISDRISSFTQRYLSSSGGRWGSAATRQLNYDVGQTLKGYGYEVSEGGGIASEEYIAGTGPGTRGGTFVDITAKPINGNGPIVRIQTVTTQPDGITPTQSEAAAAARIQSNSPPGDRLILIPKGASPDQIKQAIKNGIGQ</sequence>
<feature type="chain" id="PRO_5026752905" evidence="1">
    <location>
        <begin position="21"/>
        <end position="2543"/>
    </location>
</feature>
<protein>
    <submittedName>
        <fullName evidence="3">Filamentous hemagglutinin N-terminal domain-containing protein</fullName>
    </submittedName>
</protein>
<name>A0A6L3NM26_9BURK</name>
<dbReference type="Pfam" id="PF05860">
    <property type="entry name" value="TPS"/>
    <property type="match status" value="1"/>
</dbReference>
<keyword evidence="1" id="KW-0732">Signal</keyword>
<dbReference type="EMBL" id="VZOL01000018">
    <property type="protein sequence ID" value="KAB0685738.1"/>
    <property type="molecule type" value="Genomic_DNA"/>
</dbReference>
<dbReference type="Gene3D" id="2.160.20.10">
    <property type="entry name" value="Single-stranded right-handed beta-helix, Pectin lyase-like"/>
    <property type="match status" value="1"/>
</dbReference>
<evidence type="ECO:0000259" key="2">
    <source>
        <dbReference type="SMART" id="SM00912"/>
    </source>
</evidence>
<dbReference type="InterPro" id="IPR012334">
    <property type="entry name" value="Pectin_lyas_fold"/>
</dbReference>
<dbReference type="InterPro" id="IPR008638">
    <property type="entry name" value="FhaB/CdiA-like_TPS"/>
</dbReference>
<dbReference type="SMART" id="SM00912">
    <property type="entry name" value="Haemagg_act"/>
    <property type="match status" value="1"/>
</dbReference>